<name>A0A1I7WYC9_HETBA</name>
<dbReference type="AlphaFoldDB" id="A0A1I7WYC9"/>
<accession>A0A1I7WYC9</accession>
<feature type="transmembrane region" description="Helical" evidence="1">
    <location>
        <begin position="15"/>
        <end position="43"/>
    </location>
</feature>
<protein>
    <submittedName>
        <fullName evidence="3">Uncharacterized protein</fullName>
    </submittedName>
</protein>
<reference evidence="3" key="1">
    <citation type="submission" date="2016-11" db="UniProtKB">
        <authorList>
            <consortium name="WormBaseParasite"/>
        </authorList>
    </citation>
    <scope>IDENTIFICATION</scope>
</reference>
<evidence type="ECO:0000313" key="3">
    <source>
        <dbReference type="WBParaSite" id="Hba_10263"/>
    </source>
</evidence>
<keyword evidence="1" id="KW-0812">Transmembrane</keyword>
<dbReference type="Proteomes" id="UP000095283">
    <property type="component" value="Unplaced"/>
</dbReference>
<keyword evidence="1" id="KW-0472">Membrane</keyword>
<evidence type="ECO:0000313" key="2">
    <source>
        <dbReference type="Proteomes" id="UP000095283"/>
    </source>
</evidence>
<organism evidence="2 3">
    <name type="scientific">Heterorhabditis bacteriophora</name>
    <name type="common">Entomopathogenic nematode worm</name>
    <dbReference type="NCBI Taxonomy" id="37862"/>
    <lineage>
        <taxon>Eukaryota</taxon>
        <taxon>Metazoa</taxon>
        <taxon>Ecdysozoa</taxon>
        <taxon>Nematoda</taxon>
        <taxon>Chromadorea</taxon>
        <taxon>Rhabditida</taxon>
        <taxon>Rhabditina</taxon>
        <taxon>Rhabditomorpha</taxon>
        <taxon>Strongyloidea</taxon>
        <taxon>Heterorhabditidae</taxon>
        <taxon>Heterorhabditis</taxon>
    </lineage>
</organism>
<dbReference type="WBParaSite" id="Hba_10263">
    <property type="protein sequence ID" value="Hba_10263"/>
    <property type="gene ID" value="Hba_10263"/>
</dbReference>
<sequence>MELSMKMNICVNEVFRLLIEVVVVMIIRYILCTFIFFVINTYFNKVTEKSKKQSVLSFETHCSCNNFKCIIYILTFNGTNAENISYYYRCANINNCTSKFSS</sequence>
<keyword evidence="2" id="KW-1185">Reference proteome</keyword>
<proteinExistence type="predicted"/>
<keyword evidence="1" id="KW-1133">Transmembrane helix</keyword>
<evidence type="ECO:0000256" key="1">
    <source>
        <dbReference type="SAM" id="Phobius"/>
    </source>
</evidence>